<dbReference type="InterPro" id="IPR036568">
    <property type="entry name" value="GGCT-like_sf"/>
</dbReference>
<dbReference type="PANTHER" id="PTHR12935">
    <property type="entry name" value="GAMMA-GLUTAMYLCYCLOTRANSFERASE"/>
    <property type="match status" value="1"/>
</dbReference>
<protein>
    <recommendedName>
        <fullName evidence="1">gamma-glutamylcyclotransferase</fullName>
        <ecNumber evidence="1">4.3.2.9</ecNumber>
    </recommendedName>
</protein>
<gene>
    <name evidence="3" type="ORF">MAR_027564</name>
</gene>
<dbReference type="CDD" id="cd06661">
    <property type="entry name" value="GGCT_like"/>
    <property type="match status" value="1"/>
</dbReference>
<evidence type="ECO:0000313" key="3">
    <source>
        <dbReference type="EMBL" id="WAR13384.1"/>
    </source>
</evidence>
<keyword evidence="2" id="KW-0456">Lyase</keyword>
<evidence type="ECO:0000256" key="2">
    <source>
        <dbReference type="ARBA" id="ARBA00023239"/>
    </source>
</evidence>
<accession>A0ABY7EY83</accession>
<dbReference type="Gene3D" id="3.10.490.10">
    <property type="entry name" value="Gamma-glutamyl cyclotransferase-like"/>
    <property type="match status" value="1"/>
</dbReference>
<dbReference type="EMBL" id="CP111019">
    <property type="protein sequence ID" value="WAR13384.1"/>
    <property type="molecule type" value="Genomic_DNA"/>
</dbReference>
<proteinExistence type="predicted"/>
<organism evidence="3 4">
    <name type="scientific">Mya arenaria</name>
    <name type="common">Soft-shell clam</name>
    <dbReference type="NCBI Taxonomy" id="6604"/>
    <lineage>
        <taxon>Eukaryota</taxon>
        <taxon>Metazoa</taxon>
        <taxon>Spiralia</taxon>
        <taxon>Lophotrochozoa</taxon>
        <taxon>Mollusca</taxon>
        <taxon>Bivalvia</taxon>
        <taxon>Autobranchia</taxon>
        <taxon>Heteroconchia</taxon>
        <taxon>Euheterodonta</taxon>
        <taxon>Imparidentia</taxon>
        <taxon>Neoheterodontei</taxon>
        <taxon>Myida</taxon>
        <taxon>Myoidea</taxon>
        <taxon>Myidae</taxon>
        <taxon>Mya</taxon>
    </lineage>
</organism>
<dbReference type="SUPFAM" id="SSF110857">
    <property type="entry name" value="Gamma-glutamyl cyclotransferase-like"/>
    <property type="match status" value="1"/>
</dbReference>
<reference evidence="3" key="1">
    <citation type="submission" date="2022-11" db="EMBL/GenBank/DDBJ databases">
        <title>Centuries of genome instability and evolution in soft-shell clam transmissible cancer (bioRxiv).</title>
        <authorList>
            <person name="Hart S.F.M."/>
            <person name="Yonemitsu M.A."/>
            <person name="Giersch R.M."/>
            <person name="Beal B.F."/>
            <person name="Arriagada G."/>
            <person name="Davis B.W."/>
            <person name="Ostrander E.A."/>
            <person name="Goff S.P."/>
            <person name="Metzger M.J."/>
        </authorList>
    </citation>
    <scope>NUCLEOTIDE SEQUENCE</scope>
    <source>
        <strain evidence="3">MELC-2E11</strain>
        <tissue evidence="3">Siphon/mantle</tissue>
    </source>
</reference>
<sequence length="176" mass="20205">MTSFLYFAYGSNLLRQRLQVENPSARFVSSAKLEGYRLGFTSLGMDPMKLRWRGGAATILDDPGHVVWGCVWRVSTEHRDSLDRQELIYNPIEVKVTDGDNAVYTCRTYQLPAEYLVTSCYDNRPSPMYMDVIVRGALQNALPAEYVDDLRAVEHNGHYEDIDLHKNILKILEKEK</sequence>
<dbReference type="Pfam" id="PF13772">
    <property type="entry name" value="AIG2_2"/>
    <property type="match status" value="1"/>
</dbReference>
<dbReference type="EC" id="4.3.2.9" evidence="1"/>
<evidence type="ECO:0000313" key="4">
    <source>
        <dbReference type="Proteomes" id="UP001164746"/>
    </source>
</evidence>
<keyword evidence="4" id="KW-1185">Reference proteome</keyword>
<evidence type="ECO:0000256" key="1">
    <source>
        <dbReference type="ARBA" id="ARBA00012346"/>
    </source>
</evidence>
<name>A0ABY7EY83_MYAAR</name>
<dbReference type="InterPro" id="IPR017939">
    <property type="entry name" value="G-Glutamylcylcotransferase"/>
</dbReference>
<dbReference type="Proteomes" id="UP001164746">
    <property type="component" value="Chromosome 8"/>
</dbReference>
<dbReference type="InterPro" id="IPR013024">
    <property type="entry name" value="GGCT-like"/>
</dbReference>
<dbReference type="PANTHER" id="PTHR12935:SF0">
    <property type="entry name" value="GAMMA-GLUTAMYLCYCLOTRANSFERASE"/>
    <property type="match status" value="1"/>
</dbReference>